<dbReference type="Proteomes" id="UP001305414">
    <property type="component" value="Unassembled WGS sequence"/>
</dbReference>
<evidence type="ECO:0000313" key="2">
    <source>
        <dbReference type="EMBL" id="KAK5624593.1"/>
    </source>
</evidence>
<reference evidence="2 3" key="1">
    <citation type="submission" date="2023-10" db="EMBL/GenBank/DDBJ databases">
        <title>Draft genome sequence of Xylaria bambusicola isolate GMP-LS, the root and basal stem rot pathogen of sugarcane in Indonesia.</title>
        <authorList>
            <person name="Selvaraj P."/>
            <person name="Muralishankar V."/>
            <person name="Muruganantham S."/>
            <person name="Sp S."/>
            <person name="Haryani S."/>
            <person name="Lau K.J.X."/>
            <person name="Naqvi N.I."/>
        </authorList>
    </citation>
    <scope>NUCLEOTIDE SEQUENCE [LARGE SCALE GENOMIC DNA]</scope>
    <source>
        <strain evidence="2">GMP-LS</strain>
    </source>
</reference>
<evidence type="ECO:0000313" key="3">
    <source>
        <dbReference type="Proteomes" id="UP001305414"/>
    </source>
</evidence>
<organism evidence="2 3">
    <name type="scientific">Xylaria bambusicola</name>
    <dbReference type="NCBI Taxonomy" id="326684"/>
    <lineage>
        <taxon>Eukaryota</taxon>
        <taxon>Fungi</taxon>
        <taxon>Dikarya</taxon>
        <taxon>Ascomycota</taxon>
        <taxon>Pezizomycotina</taxon>
        <taxon>Sordariomycetes</taxon>
        <taxon>Xylariomycetidae</taxon>
        <taxon>Xylariales</taxon>
        <taxon>Xylariaceae</taxon>
        <taxon>Xylaria</taxon>
    </lineage>
</organism>
<keyword evidence="3" id="KW-1185">Reference proteome</keyword>
<comment type="caution">
    <text evidence="2">The sequence shown here is derived from an EMBL/GenBank/DDBJ whole genome shotgun (WGS) entry which is preliminary data.</text>
</comment>
<evidence type="ECO:0000256" key="1">
    <source>
        <dbReference type="SAM" id="Phobius"/>
    </source>
</evidence>
<proteinExistence type="predicted"/>
<gene>
    <name evidence="2" type="ORF">RRF57_000308</name>
</gene>
<dbReference type="EMBL" id="JAWHQM010000001">
    <property type="protein sequence ID" value="KAK5624593.1"/>
    <property type="molecule type" value="Genomic_DNA"/>
</dbReference>
<name>A0AAN7Z2E4_9PEZI</name>
<accession>A0AAN7Z2E4</accession>
<feature type="transmembrane region" description="Helical" evidence="1">
    <location>
        <begin position="63"/>
        <end position="93"/>
    </location>
</feature>
<keyword evidence="1" id="KW-0472">Membrane</keyword>
<protein>
    <submittedName>
        <fullName evidence="2">Uncharacterized protein</fullName>
    </submittedName>
</protein>
<keyword evidence="1" id="KW-1133">Transmembrane helix</keyword>
<keyword evidence="1" id="KW-0812">Transmembrane</keyword>
<sequence length="159" mass="18034">MALWRAGDLSFFANIDCDLFRHHSQLDFTSFRVLATAAEKSRGFNPKITDLLFAPVPLAVHEWGFHLVFLSFFSSLFLFGTSLFSFAPALVVVENLLEVKLREFLDVNLVTLSILGSTCTFEYILEVVEEVFLEDGVFDIVRGVQHGTKETRDLFSFNV</sequence>
<dbReference type="AlphaFoldDB" id="A0AAN7Z2E4"/>